<protein>
    <submittedName>
        <fullName evidence="1">Uncharacterized protein</fullName>
    </submittedName>
</protein>
<organism evidence="1 2">
    <name type="scientific">Pseudomonas syringae pv. japonica str. M301072</name>
    <dbReference type="NCBI Taxonomy" id="629262"/>
    <lineage>
        <taxon>Bacteria</taxon>
        <taxon>Pseudomonadati</taxon>
        <taxon>Pseudomonadota</taxon>
        <taxon>Gammaproteobacteria</taxon>
        <taxon>Pseudomonadales</taxon>
        <taxon>Pseudomonadaceae</taxon>
        <taxon>Pseudomonas</taxon>
        <taxon>Pseudomonas syringae</taxon>
    </lineage>
</organism>
<dbReference type="HOGENOM" id="CLU_3386530_0_0_6"/>
<dbReference type="EMBL" id="AEAH01000842">
    <property type="protein sequence ID" value="EGH30776.1"/>
    <property type="molecule type" value="Genomic_DNA"/>
</dbReference>
<comment type="caution">
    <text evidence="1">The sequence shown here is derived from an EMBL/GenBank/DDBJ whole genome shotgun (WGS) entry which is preliminary data.</text>
</comment>
<evidence type="ECO:0000313" key="1">
    <source>
        <dbReference type="EMBL" id="EGH30776.1"/>
    </source>
</evidence>
<reference evidence="1 2" key="1">
    <citation type="journal article" date="2011" name="PLoS Pathog.">
        <title>Dynamic evolution of pathogenicity revealed by sequencing and comparative genomics of 19 Pseudomonas syringae isolates.</title>
        <authorList>
            <person name="Baltrus D.A."/>
            <person name="Nishimura M.T."/>
            <person name="Romanchuk A."/>
            <person name="Chang J.H."/>
            <person name="Mukhtar M.S."/>
            <person name="Cherkis K."/>
            <person name="Roach J."/>
            <person name="Grant S.R."/>
            <person name="Jones C.D."/>
            <person name="Dangl J.L."/>
        </authorList>
    </citation>
    <scope>NUCLEOTIDE SEQUENCE [LARGE SCALE GENOMIC DNA]</scope>
    <source>
        <strain evidence="2">M301072PT</strain>
    </source>
</reference>
<proteinExistence type="predicted"/>
<dbReference type="Proteomes" id="UP000004471">
    <property type="component" value="Unassembled WGS sequence"/>
</dbReference>
<feature type="non-terminal residue" evidence="1">
    <location>
        <position position="1"/>
    </location>
</feature>
<accession>F3FKP0</accession>
<gene>
    <name evidence="1" type="ORF">PSYJA_18061</name>
</gene>
<name>F3FKP0_PSESX</name>
<evidence type="ECO:0000313" key="2">
    <source>
        <dbReference type="Proteomes" id="UP000004471"/>
    </source>
</evidence>
<dbReference type="AlphaFoldDB" id="F3FKP0"/>
<sequence>PNRFEVDSEQRLDAAPRRLGINLNLISTQAGHA</sequence>